<proteinExistence type="predicted"/>
<sequence>SEWGRIHVSSRVAFPEEKARYHQVGPDRYSVITGLRVSNERSSVKRSPLPLVPMLVYMIRFSSEWGRIHVSSHVAFPDENVRYRQVGPDRYSVITGLRVSNERSSVKRSPLPLVPMLVYMIRFSSEWGRIHVSSRVAFPEEKARYHQVGPDRYSVITGLRVSNERSSVKRSPLPLVPMLVYMIRFSSEWGRIHVSSRVAFPEEKARYHQVGPDR</sequence>
<reference evidence="1" key="1">
    <citation type="submission" date="2020-03" db="EMBL/GenBank/DDBJ databases">
        <title>Hybrid Assembly of Korean Phytophthora infestans isolates.</title>
        <authorList>
            <person name="Prokchorchik M."/>
            <person name="Lee Y."/>
            <person name="Seo J."/>
            <person name="Cho J.-H."/>
            <person name="Park Y.-E."/>
            <person name="Jang D.-C."/>
            <person name="Im J.-S."/>
            <person name="Choi J.-G."/>
            <person name="Park H.-J."/>
            <person name="Lee G.-B."/>
            <person name="Lee Y.-G."/>
            <person name="Hong S.-Y."/>
            <person name="Cho K."/>
            <person name="Sohn K.H."/>
        </authorList>
    </citation>
    <scope>NUCLEOTIDE SEQUENCE</scope>
    <source>
        <strain evidence="1">KR_2_A2</strain>
    </source>
</reference>
<accession>A0A8S9TNB7</accession>
<feature type="non-terminal residue" evidence="1">
    <location>
        <position position="1"/>
    </location>
</feature>
<comment type="caution">
    <text evidence="1">The sequence shown here is derived from an EMBL/GenBank/DDBJ whole genome shotgun (WGS) entry which is preliminary data.</text>
</comment>
<dbReference type="EMBL" id="JAACNO010003193">
    <property type="protein sequence ID" value="KAF4128064.1"/>
    <property type="molecule type" value="Genomic_DNA"/>
</dbReference>
<gene>
    <name evidence="1" type="ORF">GN958_ATG22745</name>
</gene>
<protein>
    <submittedName>
        <fullName evidence="1">Uncharacterized protein</fullName>
    </submittedName>
</protein>
<organism evidence="1 2">
    <name type="scientific">Phytophthora infestans</name>
    <name type="common">Potato late blight agent</name>
    <name type="synonym">Botrytis infestans</name>
    <dbReference type="NCBI Taxonomy" id="4787"/>
    <lineage>
        <taxon>Eukaryota</taxon>
        <taxon>Sar</taxon>
        <taxon>Stramenopiles</taxon>
        <taxon>Oomycota</taxon>
        <taxon>Peronosporomycetes</taxon>
        <taxon>Peronosporales</taxon>
        <taxon>Peronosporaceae</taxon>
        <taxon>Phytophthora</taxon>
    </lineage>
</organism>
<evidence type="ECO:0000313" key="2">
    <source>
        <dbReference type="Proteomes" id="UP000704712"/>
    </source>
</evidence>
<evidence type="ECO:0000313" key="1">
    <source>
        <dbReference type="EMBL" id="KAF4128064.1"/>
    </source>
</evidence>
<dbReference type="AlphaFoldDB" id="A0A8S9TNB7"/>
<dbReference type="Proteomes" id="UP000704712">
    <property type="component" value="Unassembled WGS sequence"/>
</dbReference>
<name>A0A8S9TNB7_PHYIN</name>